<comment type="similarity">
    <text evidence="4">Belongs to the cyclic nucleotide phosphodiesterase class-III family.</text>
</comment>
<evidence type="ECO:0000256" key="3">
    <source>
        <dbReference type="ARBA" id="ARBA00023004"/>
    </source>
</evidence>
<proteinExistence type="inferred from homology"/>
<dbReference type="RefSeq" id="WP_111197553.1">
    <property type="nucleotide sequence ID" value="NZ_QKVK01000003.1"/>
</dbReference>
<keyword evidence="1" id="KW-0479">Metal-binding</keyword>
<dbReference type="Proteomes" id="UP000248795">
    <property type="component" value="Unassembled WGS sequence"/>
</dbReference>
<dbReference type="GO" id="GO:0046872">
    <property type="term" value="F:metal ion binding"/>
    <property type="evidence" value="ECO:0007669"/>
    <property type="project" value="UniProtKB-KW"/>
</dbReference>
<dbReference type="GO" id="GO:0004112">
    <property type="term" value="F:cyclic-nucleotide phosphodiesterase activity"/>
    <property type="evidence" value="ECO:0007669"/>
    <property type="project" value="InterPro"/>
</dbReference>
<evidence type="ECO:0000313" key="7">
    <source>
        <dbReference type="Proteomes" id="UP000248795"/>
    </source>
</evidence>
<gene>
    <name evidence="6" type="ORF">DK847_07915</name>
</gene>
<keyword evidence="3" id="KW-0408">Iron</keyword>
<evidence type="ECO:0000256" key="2">
    <source>
        <dbReference type="ARBA" id="ARBA00022801"/>
    </source>
</evidence>
<sequence length="266" mass="29432">MKLIHITDLHLMPPGEMLWGLDPFARLDAALTDIAAHHADADLCVITGDLTEKGDVAAYGLLRERLKRFPLETHLLLGNHDDRANYLAVFGGADGHGHVQHAIMREGCHLLFLDTLKGPPSSAGLYDAPRRQWLKAELERIDGAPAYLFMHHPPFDIGHALMDLIKLDDAEDFAALLKGHDIRHIFFGHAHRTISGSWSGIAFSALPSLNHQLPLVGGSVETVYSDEPPMYAAVTLSASMTIVHSDAFMDRRPARMPKDAERGNWY</sequence>
<dbReference type="PANTHER" id="PTHR42988:SF2">
    <property type="entry name" value="CYCLIC NUCLEOTIDE PHOSPHODIESTERASE CBUA0032-RELATED"/>
    <property type="match status" value="1"/>
</dbReference>
<dbReference type="EMBL" id="QKVK01000003">
    <property type="protein sequence ID" value="PZF77244.1"/>
    <property type="molecule type" value="Genomic_DNA"/>
</dbReference>
<keyword evidence="2" id="KW-0378">Hydrolase</keyword>
<keyword evidence="7" id="KW-1185">Reference proteome</keyword>
<dbReference type="PANTHER" id="PTHR42988">
    <property type="entry name" value="PHOSPHOHYDROLASE"/>
    <property type="match status" value="1"/>
</dbReference>
<organism evidence="6 7">
    <name type="scientific">Aestuariivirga litoralis</name>
    <dbReference type="NCBI Taxonomy" id="2650924"/>
    <lineage>
        <taxon>Bacteria</taxon>
        <taxon>Pseudomonadati</taxon>
        <taxon>Pseudomonadota</taxon>
        <taxon>Alphaproteobacteria</taxon>
        <taxon>Hyphomicrobiales</taxon>
        <taxon>Aestuariivirgaceae</taxon>
        <taxon>Aestuariivirga</taxon>
    </lineage>
</organism>
<dbReference type="AlphaFoldDB" id="A0A2W2BAD8"/>
<name>A0A2W2BAD8_9HYPH</name>
<evidence type="ECO:0000259" key="5">
    <source>
        <dbReference type="Pfam" id="PF00149"/>
    </source>
</evidence>
<dbReference type="InterPro" id="IPR029052">
    <property type="entry name" value="Metallo-depent_PP-like"/>
</dbReference>
<protein>
    <submittedName>
        <fullName evidence="6">Phosphodiesterase</fullName>
    </submittedName>
</protein>
<dbReference type="Pfam" id="PF00149">
    <property type="entry name" value="Metallophos"/>
    <property type="match status" value="1"/>
</dbReference>
<dbReference type="InterPro" id="IPR004843">
    <property type="entry name" value="Calcineurin-like_PHP"/>
</dbReference>
<accession>A0A2W2BAD8</accession>
<evidence type="ECO:0000256" key="4">
    <source>
        <dbReference type="ARBA" id="ARBA00025742"/>
    </source>
</evidence>
<dbReference type="InterPro" id="IPR026575">
    <property type="entry name" value="GpdQ/CpdA-like"/>
</dbReference>
<feature type="domain" description="Calcineurin-like phosphoesterase" evidence="5">
    <location>
        <begin position="1"/>
        <end position="192"/>
    </location>
</feature>
<dbReference type="InterPro" id="IPR050884">
    <property type="entry name" value="CNP_phosphodiesterase-III"/>
</dbReference>
<dbReference type="CDD" id="cd07402">
    <property type="entry name" value="MPP_GpdQ"/>
    <property type="match status" value="1"/>
</dbReference>
<evidence type="ECO:0000313" key="6">
    <source>
        <dbReference type="EMBL" id="PZF77244.1"/>
    </source>
</evidence>
<dbReference type="SUPFAM" id="SSF56300">
    <property type="entry name" value="Metallo-dependent phosphatases"/>
    <property type="match status" value="1"/>
</dbReference>
<evidence type="ECO:0000256" key="1">
    <source>
        <dbReference type="ARBA" id="ARBA00022723"/>
    </source>
</evidence>
<reference evidence="7" key="1">
    <citation type="submission" date="2018-06" db="EMBL/GenBank/DDBJ databases">
        <title>Aestuariibacter litoralis strain KCTC 52945T.</title>
        <authorList>
            <person name="Li X."/>
            <person name="Salam N."/>
            <person name="Li J.-L."/>
            <person name="Chen Y.-M."/>
            <person name="Yang Z.-W."/>
            <person name="Zhang L.-Y."/>
            <person name="Han M.-X."/>
            <person name="Xiao M."/>
            <person name="Li W.-J."/>
        </authorList>
    </citation>
    <scope>NUCLEOTIDE SEQUENCE [LARGE SCALE GENOMIC DNA]</scope>
    <source>
        <strain evidence="7">KCTC 52945</strain>
    </source>
</reference>
<comment type="caution">
    <text evidence="6">The sequence shown here is derived from an EMBL/GenBank/DDBJ whole genome shotgun (WGS) entry which is preliminary data.</text>
</comment>
<dbReference type="Gene3D" id="3.60.21.10">
    <property type="match status" value="1"/>
</dbReference>